<keyword evidence="2" id="KW-0472">Membrane</keyword>
<feature type="transmembrane region" description="Helical" evidence="2">
    <location>
        <begin position="6"/>
        <end position="25"/>
    </location>
</feature>
<dbReference type="AlphaFoldDB" id="A0A1X7KC02"/>
<gene>
    <name evidence="3" type="ORF">SAMN06295960_2306</name>
</gene>
<feature type="compositionally biased region" description="Polar residues" evidence="1">
    <location>
        <begin position="55"/>
        <end position="73"/>
    </location>
</feature>
<protein>
    <recommendedName>
        <fullName evidence="5">Carboxypeptidase regulatory-like domain-containing protein</fullName>
    </recommendedName>
</protein>
<dbReference type="EMBL" id="FXAZ01000002">
    <property type="protein sequence ID" value="SMG38422.1"/>
    <property type="molecule type" value="Genomic_DNA"/>
</dbReference>
<keyword evidence="2" id="KW-1133">Transmembrane helix</keyword>
<accession>A0A1X7KC02</accession>
<evidence type="ECO:0008006" key="5">
    <source>
        <dbReference type="Google" id="ProtNLM"/>
    </source>
</evidence>
<organism evidence="3 4">
    <name type="scientific">Paenibacillus aquistagni</name>
    <dbReference type="NCBI Taxonomy" id="1852522"/>
    <lineage>
        <taxon>Bacteria</taxon>
        <taxon>Bacillati</taxon>
        <taxon>Bacillota</taxon>
        <taxon>Bacilli</taxon>
        <taxon>Bacillales</taxon>
        <taxon>Paenibacillaceae</taxon>
        <taxon>Paenibacillus</taxon>
    </lineage>
</organism>
<evidence type="ECO:0000256" key="1">
    <source>
        <dbReference type="SAM" id="MobiDB-lite"/>
    </source>
</evidence>
<evidence type="ECO:0000256" key="2">
    <source>
        <dbReference type="SAM" id="Phobius"/>
    </source>
</evidence>
<dbReference type="RefSeq" id="WP_085494484.1">
    <property type="nucleotide sequence ID" value="NZ_FXAZ01000002.1"/>
</dbReference>
<sequence>MKKVLYGMVILTLVLLDVLLITMIIEVKKGEVLTEQQVTVIEKPASSSSPEASKGNTTKDGGTQHDSTSTSPVDQKGQDESRTSDKNAGSDAKPPSSLTSSNARQTGTGSMKGVVTWQYNDDVGTKPDVGARVALIKWKPKQKYDDKIFGLTLASTDSLEKQGIYSAKADGYGNYILDNIPEGTYLCIIRSEKTMSDLTMEDETKNAIDELFAAETSENLKRHLMTKKHVLEIVEITEGEAFTYSHDFGYTYF</sequence>
<evidence type="ECO:0000313" key="4">
    <source>
        <dbReference type="Proteomes" id="UP000193834"/>
    </source>
</evidence>
<feature type="compositionally biased region" description="Polar residues" evidence="1">
    <location>
        <begin position="96"/>
        <end position="109"/>
    </location>
</feature>
<dbReference type="OrthoDB" id="2938283at2"/>
<feature type="compositionally biased region" description="Low complexity" evidence="1">
    <location>
        <begin position="42"/>
        <end position="54"/>
    </location>
</feature>
<name>A0A1X7KC02_9BACL</name>
<evidence type="ECO:0000313" key="3">
    <source>
        <dbReference type="EMBL" id="SMG38422.1"/>
    </source>
</evidence>
<keyword evidence="2" id="KW-0812">Transmembrane</keyword>
<reference evidence="3 4" key="1">
    <citation type="submission" date="2017-04" db="EMBL/GenBank/DDBJ databases">
        <authorList>
            <person name="Afonso C.L."/>
            <person name="Miller P.J."/>
            <person name="Scott M.A."/>
            <person name="Spackman E."/>
            <person name="Goraichik I."/>
            <person name="Dimitrov K.M."/>
            <person name="Suarez D.L."/>
            <person name="Swayne D.E."/>
        </authorList>
    </citation>
    <scope>NUCLEOTIDE SEQUENCE [LARGE SCALE GENOMIC DNA]</scope>
    <source>
        <strain evidence="3 4">11</strain>
    </source>
</reference>
<dbReference type="Proteomes" id="UP000193834">
    <property type="component" value="Unassembled WGS sequence"/>
</dbReference>
<proteinExistence type="predicted"/>
<keyword evidence="4" id="KW-1185">Reference proteome</keyword>
<feature type="compositionally biased region" description="Basic and acidic residues" evidence="1">
    <location>
        <begin position="76"/>
        <end position="85"/>
    </location>
</feature>
<feature type="region of interest" description="Disordered" evidence="1">
    <location>
        <begin position="42"/>
        <end position="109"/>
    </location>
</feature>